<dbReference type="HOGENOM" id="CLU_2702291_0_0_5"/>
<accession>C3KKP2</accession>
<reference evidence="1 2" key="2">
    <citation type="journal article" date="2009" name="Appl. Environ. Microbiol.">
        <title>Rhizobium sp. strain NGR234 possesses a remarkable number of secretion systems.</title>
        <authorList>
            <person name="Schmeisser C."/>
            <person name="Liesegang H."/>
            <person name="Krysciak D."/>
            <person name="Bakkou N."/>
            <person name="Le Quere A."/>
            <person name="Wollherr A."/>
            <person name="Heinemeyer I."/>
            <person name="Morgenstern B."/>
            <person name="Pommerening-Roeser A."/>
            <person name="Flores M."/>
            <person name="Palacios R."/>
            <person name="Brenner S."/>
            <person name="Gottschalk G."/>
            <person name="Schmitz R.A."/>
            <person name="Broughton W.J."/>
            <person name="Perret X."/>
            <person name="Strittmatter A.W."/>
            <person name="Streit W.R."/>
        </authorList>
    </citation>
    <scope>NUCLEOTIDE SEQUENCE [LARGE SCALE GENOMIC DNA]</scope>
    <source>
        <strain evidence="2">NBRC 101917 / NGR234</strain>
    </source>
</reference>
<proteinExistence type="predicted"/>
<reference evidence="2" key="1">
    <citation type="journal article" date="2004" name="J. Bacteriol.">
        <title>An evolutionary hot spot: the pNGR234b replicon of Rhizobium sp. strain NGR234.</title>
        <authorList>
            <person name="Streit W.R."/>
            <person name="Schmitz R.A."/>
            <person name="Perret X."/>
            <person name="Staehelin C."/>
            <person name="Deakin W.J."/>
            <person name="Raasch C."/>
            <person name="Liesegang H."/>
            <person name="Broughton W.J."/>
        </authorList>
    </citation>
    <scope>NUCLEOTIDE SEQUENCE [LARGE SCALE GENOMIC DNA]</scope>
    <source>
        <strain evidence="2">NBRC 101917 / NGR234</strain>
    </source>
</reference>
<dbReference type="OrthoDB" id="8282459at2"/>
<organism evidence="1 2">
    <name type="scientific">Sinorhizobium fredii (strain NBRC 101917 / NGR234)</name>
    <dbReference type="NCBI Taxonomy" id="394"/>
    <lineage>
        <taxon>Bacteria</taxon>
        <taxon>Pseudomonadati</taxon>
        <taxon>Pseudomonadota</taxon>
        <taxon>Alphaproteobacteria</taxon>
        <taxon>Hyphomicrobiales</taxon>
        <taxon>Rhizobiaceae</taxon>
        <taxon>Sinorhizobium/Ensifer group</taxon>
        <taxon>Sinorhizobium</taxon>
    </lineage>
</organism>
<dbReference type="EMBL" id="CP000874">
    <property type="protein sequence ID" value="ACP22978.1"/>
    <property type="molecule type" value="Genomic_DNA"/>
</dbReference>
<dbReference type="AlphaFoldDB" id="C3KKP2"/>
<keyword evidence="1" id="KW-0614">Plasmid</keyword>
<dbReference type="PATRIC" id="fig|394.7.peg.1939"/>
<dbReference type="KEGG" id="rhi:NGR_b15270"/>
<geneLocation type="plasmid" evidence="2">
    <name>sym pNGR234b</name>
</geneLocation>
<protein>
    <submittedName>
        <fullName evidence="1">Uncharacterized protein</fullName>
    </submittedName>
</protein>
<gene>
    <name evidence="1" type="ordered locus">NGR_b15270</name>
</gene>
<evidence type="ECO:0000313" key="2">
    <source>
        <dbReference type="Proteomes" id="UP000001054"/>
    </source>
</evidence>
<keyword evidence="2" id="KW-1185">Reference proteome</keyword>
<sequence length="73" mass="8293">MRFSDLAIDDHEIAMLRRVHAYACSLRELEPESEEGARTGRMLFHLYQQGVRSELALKRMLTTGDTAPGIDTD</sequence>
<dbReference type="Proteomes" id="UP000001054">
    <property type="component" value="Plasmid pNGR234b"/>
</dbReference>
<name>C3KKP2_SINFN</name>
<evidence type="ECO:0000313" key="1">
    <source>
        <dbReference type="EMBL" id="ACP22978.1"/>
    </source>
</evidence>